<evidence type="ECO:0000256" key="1">
    <source>
        <dbReference type="SAM" id="Phobius"/>
    </source>
</evidence>
<evidence type="ECO:0000313" key="2">
    <source>
        <dbReference type="EMBL" id="MBL0703903.1"/>
    </source>
</evidence>
<sequence>MTLSSPQKAPIPVRRRVSVRASWSAAVLFAALVCGVWALGSDAFPPVLALATAWLLLAHEASNGRR</sequence>
<protein>
    <submittedName>
        <fullName evidence="2">Uncharacterized protein</fullName>
    </submittedName>
</protein>
<dbReference type="Proteomes" id="UP000639051">
    <property type="component" value="Unassembled WGS sequence"/>
</dbReference>
<accession>A0ABS1JXL0</accession>
<gene>
    <name evidence="2" type="ORF">JJE72_00095</name>
</gene>
<dbReference type="RefSeq" id="WP_189694844.1">
    <property type="nucleotide sequence ID" value="NZ_BNCM01000014.1"/>
</dbReference>
<name>A0ABS1JXL0_9MICC</name>
<keyword evidence="1" id="KW-1133">Transmembrane helix</keyword>
<reference evidence="2 3" key="1">
    <citation type="submission" date="2021-01" db="EMBL/GenBank/DDBJ databases">
        <title>Genome public.</title>
        <authorList>
            <person name="Liu C."/>
            <person name="Sun Q."/>
        </authorList>
    </citation>
    <scope>NUCLEOTIDE SEQUENCE [LARGE SCALE GENOMIC DNA]</scope>
    <source>
        <strain evidence="2 3">JC656</strain>
    </source>
</reference>
<feature type="transmembrane region" description="Helical" evidence="1">
    <location>
        <begin position="21"/>
        <end position="38"/>
    </location>
</feature>
<proteinExistence type="predicted"/>
<evidence type="ECO:0000313" key="3">
    <source>
        <dbReference type="Proteomes" id="UP000639051"/>
    </source>
</evidence>
<comment type="caution">
    <text evidence="2">The sequence shown here is derived from an EMBL/GenBank/DDBJ whole genome shotgun (WGS) entry which is preliminary data.</text>
</comment>
<keyword evidence="1" id="KW-0472">Membrane</keyword>
<keyword evidence="3" id="KW-1185">Reference proteome</keyword>
<organism evidence="2 3">
    <name type="scientific">Sinomonas cellulolyticus</name>
    <dbReference type="NCBI Taxonomy" id="2801916"/>
    <lineage>
        <taxon>Bacteria</taxon>
        <taxon>Bacillati</taxon>
        <taxon>Actinomycetota</taxon>
        <taxon>Actinomycetes</taxon>
        <taxon>Micrococcales</taxon>
        <taxon>Micrococcaceae</taxon>
        <taxon>Sinomonas</taxon>
    </lineage>
</organism>
<dbReference type="EMBL" id="JAERRC010000001">
    <property type="protein sequence ID" value="MBL0703903.1"/>
    <property type="molecule type" value="Genomic_DNA"/>
</dbReference>
<keyword evidence="1" id="KW-0812">Transmembrane</keyword>